<dbReference type="InterPro" id="IPR027417">
    <property type="entry name" value="P-loop_NTPase"/>
</dbReference>
<dbReference type="EMBL" id="BSPL01000020">
    <property type="protein sequence ID" value="GLS72215.1"/>
    <property type="molecule type" value="Genomic_DNA"/>
</dbReference>
<dbReference type="GO" id="GO:0015416">
    <property type="term" value="F:ABC-type phosphonate transporter activity"/>
    <property type="evidence" value="ECO:0007669"/>
    <property type="project" value="InterPro"/>
</dbReference>
<dbReference type="SUPFAM" id="SSF52540">
    <property type="entry name" value="P-loop containing nucleoside triphosphate hydrolases"/>
    <property type="match status" value="1"/>
</dbReference>
<dbReference type="PROSITE" id="PS50893">
    <property type="entry name" value="ABC_TRANSPORTER_2"/>
    <property type="match status" value="1"/>
</dbReference>
<dbReference type="InterPro" id="IPR017871">
    <property type="entry name" value="ABC_transporter-like_CS"/>
</dbReference>
<evidence type="ECO:0000313" key="10">
    <source>
        <dbReference type="Proteomes" id="UP001157440"/>
    </source>
</evidence>
<dbReference type="Gene3D" id="3.40.50.300">
    <property type="entry name" value="P-loop containing nucleotide triphosphate hydrolases"/>
    <property type="match status" value="1"/>
</dbReference>
<protein>
    <submittedName>
        <fullName evidence="9">Phosphonates import ATP-binding protein PhnC</fullName>
    </submittedName>
</protein>
<dbReference type="PROSITE" id="PS00211">
    <property type="entry name" value="ABC_TRANSPORTER_1"/>
    <property type="match status" value="1"/>
</dbReference>
<evidence type="ECO:0000256" key="6">
    <source>
        <dbReference type="ARBA" id="ARBA00022967"/>
    </source>
</evidence>
<dbReference type="InterPro" id="IPR012693">
    <property type="entry name" value="ABC_transpr_PhnC"/>
</dbReference>
<keyword evidence="6" id="KW-1278">Translocase</keyword>
<keyword evidence="4" id="KW-0547">Nucleotide-binding</keyword>
<evidence type="ECO:0000313" key="9">
    <source>
        <dbReference type="EMBL" id="GLS72215.1"/>
    </source>
</evidence>
<dbReference type="RefSeq" id="WP_238198764.1">
    <property type="nucleotide sequence ID" value="NZ_BPQZ01000026.1"/>
</dbReference>
<feature type="domain" description="ABC transporter" evidence="8">
    <location>
        <begin position="26"/>
        <end position="270"/>
    </location>
</feature>
<dbReference type="InterPro" id="IPR003439">
    <property type="entry name" value="ABC_transporter-like_ATP-bd"/>
</dbReference>
<dbReference type="InterPro" id="IPR050086">
    <property type="entry name" value="MetN_ABC_transporter-like"/>
</dbReference>
<evidence type="ECO:0000256" key="4">
    <source>
        <dbReference type="ARBA" id="ARBA00022741"/>
    </source>
</evidence>
<comment type="caution">
    <text evidence="9">The sequence shown here is derived from an EMBL/GenBank/DDBJ whole genome shotgun (WGS) entry which is preliminary data.</text>
</comment>
<accession>A0AA37TF39</accession>
<keyword evidence="2" id="KW-0813">Transport</keyword>
<dbReference type="PANTHER" id="PTHR43166">
    <property type="entry name" value="AMINO ACID IMPORT ATP-BINDING PROTEIN"/>
    <property type="match status" value="1"/>
</dbReference>
<reference evidence="10" key="1">
    <citation type="journal article" date="2019" name="Int. J. Syst. Evol. Microbiol.">
        <title>The Global Catalogue of Microorganisms (GCM) 10K type strain sequencing project: providing services to taxonomists for standard genome sequencing and annotation.</title>
        <authorList>
            <consortium name="The Broad Institute Genomics Platform"/>
            <consortium name="The Broad Institute Genome Sequencing Center for Infectious Disease"/>
            <person name="Wu L."/>
            <person name="Ma J."/>
        </authorList>
    </citation>
    <scope>NUCLEOTIDE SEQUENCE [LARGE SCALE GENOMIC DNA]</scope>
    <source>
        <strain evidence="10">NBRC 103632</strain>
    </source>
</reference>
<dbReference type="InterPro" id="IPR003593">
    <property type="entry name" value="AAA+_ATPase"/>
</dbReference>
<evidence type="ECO:0000256" key="5">
    <source>
        <dbReference type="ARBA" id="ARBA00022840"/>
    </source>
</evidence>
<keyword evidence="3" id="KW-1003">Cell membrane</keyword>
<dbReference type="PANTHER" id="PTHR43166:SF6">
    <property type="entry name" value="PHOSPHONATES IMPORT ATP-BINDING PROTEIN PHNC"/>
    <property type="match status" value="1"/>
</dbReference>
<name>A0AA37TF39_9HYPH</name>
<gene>
    <name evidence="9" type="primary">phnC_2</name>
    <name evidence="9" type="ORF">GCM10007890_42280</name>
</gene>
<organism evidence="9 10">
    <name type="scientific">Methylobacterium tardum</name>
    <dbReference type="NCBI Taxonomy" id="374432"/>
    <lineage>
        <taxon>Bacteria</taxon>
        <taxon>Pseudomonadati</taxon>
        <taxon>Pseudomonadota</taxon>
        <taxon>Alphaproteobacteria</taxon>
        <taxon>Hyphomicrobiales</taxon>
        <taxon>Methylobacteriaceae</taxon>
        <taxon>Methylobacterium</taxon>
    </lineage>
</organism>
<keyword evidence="5 9" id="KW-0067">ATP-binding</keyword>
<sequence>MTAGTALRGPTAGPDAGVRADDPRALVIRGLTKEYRPGQPVLKGIDLVVPGTGLTAIIGPSGTGKSTLIRCINRLVQPTSGEILFRGEDLAQLSGRRLRQARRRIGMVFQEYNLVERLTVMENLLCGRLGYVPVWRAWLRRFPEADIARAFDLLDAVGLSGFATRRADALSGGQRQRVGIARAIMQEPEIVLADEPTSSLDPKSSVEIMEILSRLAAERGVPVVVNIHNVALAQRFAARIVGMSGGHVVYDGPPDRLSERDLRGIYGGENWLE</sequence>
<dbReference type="SMART" id="SM00382">
    <property type="entry name" value="AAA"/>
    <property type="match status" value="1"/>
</dbReference>
<dbReference type="Proteomes" id="UP001157440">
    <property type="component" value="Unassembled WGS sequence"/>
</dbReference>
<keyword evidence="7" id="KW-0472">Membrane</keyword>
<dbReference type="Pfam" id="PF00005">
    <property type="entry name" value="ABC_tran"/>
    <property type="match status" value="1"/>
</dbReference>
<evidence type="ECO:0000256" key="2">
    <source>
        <dbReference type="ARBA" id="ARBA00022448"/>
    </source>
</evidence>
<comment type="similarity">
    <text evidence="1">Belongs to the ABC transporter superfamily.</text>
</comment>
<keyword evidence="10" id="KW-1185">Reference proteome</keyword>
<dbReference type="AlphaFoldDB" id="A0AA37TF39"/>
<dbReference type="GO" id="GO:0016887">
    <property type="term" value="F:ATP hydrolysis activity"/>
    <property type="evidence" value="ECO:0007669"/>
    <property type="project" value="InterPro"/>
</dbReference>
<dbReference type="NCBIfam" id="TIGR02315">
    <property type="entry name" value="ABC_phnC"/>
    <property type="match status" value="1"/>
</dbReference>
<dbReference type="GO" id="GO:0005524">
    <property type="term" value="F:ATP binding"/>
    <property type="evidence" value="ECO:0007669"/>
    <property type="project" value="UniProtKB-KW"/>
</dbReference>
<dbReference type="CDD" id="cd03256">
    <property type="entry name" value="ABC_PhnC_transporter"/>
    <property type="match status" value="1"/>
</dbReference>
<proteinExistence type="inferred from homology"/>
<evidence type="ECO:0000256" key="3">
    <source>
        <dbReference type="ARBA" id="ARBA00022475"/>
    </source>
</evidence>
<evidence type="ECO:0000256" key="7">
    <source>
        <dbReference type="ARBA" id="ARBA00023136"/>
    </source>
</evidence>
<evidence type="ECO:0000259" key="8">
    <source>
        <dbReference type="PROSITE" id="PS50893"/>
    </source>
</evidence>
<dbReference type="GO" id="GO:0016020">
    <property type="term" value="C:membrane"/>
    <property type="evidence" value="ECO:0007669"/>
    <property type="project" value="InterPro"/>
</dbReference>
<evidence type="ECO:0000256" key="1">
    <source>
        <dbReference type="ARBA" id="ARBA00005417"/>
    </source>
</evidence>